<reference evidence="1" key="1">
    <citation type="journal article" date="2021" name="Proc. Natl. Acad. Sci. U.S.A.">
        <title>A Catalog of Tens of Thousands of Viruses from Human Metagenomes Reveals Hidden Associations with Chronic Diseases.</title>
        <authorList>
            <person name="Tisza M.J."/>
            <person name="Buck C.B."/>
        </authorList>
    </citation>
    <scope>NUCLEOTIDE SEQUENCE</scope>
    <source>
        <strain evidence="1">CtvI513</strain>
    </source>
</reference>
<proteinExistence type="predicted"/>
<dbReference type="EMBL" id="BK032839">
    <property type="protein sequence ID" value="DAF63375.1"/>
    <property type="molecule type" value="Genomic_DNA"/>
</dbReference>
<name>A0A8S5TK43_9CAUD</name>
<organism evidence="1">
    <name type="scientific">Siphoviridae sp. ctvI513</name>
    <dbReference type="NCBI Taxonomy" id="2827965"/>
    <lineage>
        <taxon>Viruses</taxon>
        <taxon>Duplodnaviria</taxon>
        <taxon>Heunggongvirae</taxon>
        <taxon>Uroviricota</taxon>
        <taxon>Caudoviricetes</taxon>
    </lineage>
</organism>
<accession>A0A8S5TK43</accession>
<protein>
    <submittedName>
        <fullName evidence="1">Uncharacterized protein</fullName>
    </submittedName>
</protein>
<evidence type="ECO:0000313" key="1">
    <source>
        <dbReference type="EMBL" id="DAF63375.1"/>
    </source>
</evidence>
<sequence length="68" mass="7739">MRKSDGIILGDGVLLDSKGQLLCHTVGKSCSNCKWHDKFSWVCYNGLSECRADFTDPDDVCKEWEIRK</sequence>